<keyword evidence="2" id="KW-1185">Reference proteome</keyword>
<dbReference type="EMBL" id="MLYV02000858">
    <property type="protein sequence ID" value="PSR76222.1"/>
    <property type="molecule type" value="Genomic_DNA"/>
</dbReference>
<dbReference type="OrthoDB" id="3265564at2759"/>
<organism evidence="1 2">
    <name type="scientific">Hermanssonia centrifuga</name>
    <dbReference type="NCBI Taxonomy" id="98765"/>
    <lineage>
        <taxon>Eukaryota</taxon>
        <taxon>Fungi</taxon>
        <taxon>Dikarya</taxon>
        <taxon>Basidiomycota</taxon>
        <taxon>Agaricomycotina</taxon>
        <taxon>Agaricomycetes</taxon>
        <taxon>Polyporales</taxon>
        <taxon>Meruliaceae</taxon>
        <taxon>Hermanssonia</taxon>
    </lineage>
</organism>
<evidence type="ECO:0000313" key="1">
    <source>
        <dbReference type="EMBL" id="PSR76222.1"/>
    </source>
</evidence>
<comment type="caution">
    <text evidence="1">The sequence shown here is derived from an EMBL/GenBank/DDBJ whole genome shotgun (WGS) entry which is preliminary data.</text>
</comment>
<gene>
    <name evidence="1" type="ORF">PHLCEN_2v8587</name>
</gene>
<reference evidence="1 2" key="1">
    <citation type="submission" date="2018-02" db="EMBL/GenBank/DDBJ databases">
        <title>Genome sequence of the basidiomycete white-rot fungus Phlebia centrifuga.</title>
        <authorList>
            <person name="Granchi Z."/>
            <person name="Peng M."/>
            <person name="de Vries R.P."/>
            <person name="Hilden K."/>
            <person name="Makela M.R."/>
            <person name="Grigoriev I."/>
            <person name="Riley R."/>
        </authorList>
    </citation>
    <scope>NUCLEOTIDE SEQUENCE [LARGE SCALE GENOMIC DNA]</scope>
    <source>
        <strain evidence="1 2">FBCC195</strain>
    </source>
</reference>
<proteinExistence type="predicted"/>
<protein>
    <submittedName>
        <fullName evidence="1">Uncharacterized protein</fullName>
    </submittedName>
</protein>
<accession>A0A2R6NT96</accession>
<dbReference type="AlphaFoldDB" id="A0A2R6NT96"/>
<dbReference type="Proteomes" id="UP000186601">
    <property type="component" value="Unassembled WGS sequence"/>
</dbReference>
<evidence type="ECO:0000313" key="2">
    <source>
        <dbReference type="Proteomes" id="UP000186601"/>
    </source>
</evidence>
<name>A0A2R6NT96_9APHY</name>
<sequence length="206" mass="20765">MLSFKSFAVLSALAFGAATTVFAAPLTEGTNILARCGCSSVATIIDDLTVVVTPITQEFHYITASNCTVSALTPLVGQLKGALSDAVGEVNKLVGQPAEIILATVDGAAQITVIELAQLISTLVILIFTALGAVLNVASSTVVGCLTPLLCTVGEIVGALLSAIFSVTGGLLVGLSATVLGLLAEVIAIIVRLNVSMVISVVGIQV</sequence>